<dbReference type="STRING" id="331648.BST97_05485"/>
<evidence type="ECO:0000313" key="1">
    <source>
        <dbReference type="EMBL" id="ARN77482.1"/>
    </source>
</evidence>
<accession>A0A1W6MIR5</accession>
<dbReference type="OrthoDB" id="1163400at2"/>
<sequence>MIQHAGLSYREQFYPEMQSAYDQGFINVDRFSFYLGRTYEMKYGERFKMPSPFLPEEEIDSLIQLLGYSN</sequence>
<dbReference type="AlphaFoldDB" id="A0A1W6MIR5"/>
<gene>
    <name evidence="1" type="ORF">BST97_05485</name>
</gene>
<dbReference type="Proteomes" id="UP000193431">
    <property type="component" value="Chromosome"/>
</dbReference>
<evidence type="ECO:0000313" key="2">
    <source>
        <dbReference type="Proteomes" id="UP000193431"/>
    </source>
</evidence>
<dbReference type="EMBL" id="CP019344">
    <property type="protein sequence ID" value="ARN77482.1"/>
    <property type="molecule type" value="Genomic_DNA"/>
</dbReference>
<keyword evidence="2" id="KW-1185">Reference proteome</keyword>
<organism evidence="1 2">
    <name type="scientific">Nonlabens spongiae</name>
    <dbReference type="NCBI Taxonomy" id="331648"/>
    <lineage>
        <taxon>Bacteria</taxon>
        <taxon>Pseudomonadati</taxon>
        <taxon>Bacteroidota</taxon>
        <taxon>Flavobacteriia</taxon>
        <taxon>Flavobacteriales</taxon>
        <taxon>Flavobacteriaceae</taxon>
        <taxon>Nonlabens</taxon>
    </lineage>
</organism>
<dbReference type="RefSeq" id="WP_085766283.1">
    <property type="nucleotide sequence ID" value="NZ_CP019344.1"/>
</dbReference>
<name>A0A1W6MIR5_9FLAO</name>
<protein>
    <submittedName>
        <fullName evidence="1">Uncharacterized protein</fullName>
    </submittedName>
</protein>
<proteinExistence type="predicted"/>
<reference evidence="1 2" key="1">
    <citation type="submission" date="2016-11" db="EMBL/GenBank/DDBJ databases">
        <title>Trade-off between light-utilization and light-protection in marine flavobacteria.</title>
        <authorList>
            <person name="Kumagai Y."/>
        </authorList>
    </citation>
    <scope>NUCLEOTIDE SEQUENCE [LARGE SCALE GENOMIC DNA]</scope>
    <source>
        <strain evidence="1 2">JCM 13191</strain>
    </source>
</reference>